<accession>A0A0E9QNT0</accession>
<sequence>MGIRAENVHISQTQHNVNQTHRSAGQMDLCHTWYWAV</sequence>
<feature type="compositionally biased region" description="Polar residues" evidence="1">
    <location>
        <begin position="9"/>
        <end position="22"/>
    </location>
</feature>
<feature type="region of interest" description="Disordered" evidence="1">
    <location>
        <begin position="1"/>
        <end position="22"/>
    </location>
</feature>
<dbReference type="EMBL" id="GBXM01090627">
    <property type="protein sequence ID" value="JAH17950.1"/>
    <property type="molecule type" value="Transcribed_RNA"/>
</dbReference>
<evidence type="ECO:0000313" key="2">
    <source>
        <dbReference type="EMBL" id="JAH17950.1"/>
    </source>
</evidence>
<protein>
    <submittedName>
        <fullName evidence="2">Uncharacterized protein</fullName>
    </submittedName>
</protein>
<reference evidence="2" key="1">
    <citation type="submission" date="2014-11" db="EMBL/GenBank/DDBJ databases">
        <authorList>
            <person name="Amaro Gonzalez C."/>
        </authorList>
    </citation>
    <scope>NUCLEOTIDE SEQUENCE</scope>
</reference>
<name>A0A0E9QNT0_ANGAN</name>
<reference evidence="2" key="2">
    <citation type="journal article" date="2015" name="Fish Shellfish Immunol.">
        <title>Early steps in the European eel (Anguilla anguilla)-Vibrio vulnificus interaction in the gills: Role of the RtxA13 toxin.</title>
        <authorList>
            <person name="Callol A."/>
            <person name="Pajuelo D."/>
            <person name="Ebbesson L."/>
            <person name="Teles M."/>
            <person name="MacKenzie S."/>
            <person name="Amaro C."/>
        </authorList>
    </citation>
    <scope>NUCLEOTIDE SEQUENCE</scope>
</reference>
<organism evidence="2">
    <name type="scientific">Anguilla anguilla</name>
    <name type="common">European freshwater eel</name>
    <name type="synonym">Muraena anguilla</name>
    <dbReference type="NCBI Taxonomy" id="7936"/>
    <lineage>
        <taxon>Eukaryota</taxon>
        <taxon>Metazoa</taxon>
        <taxon>Chordata</taxon>
        <taxon>Craniata</taxon>
        <taxon>Vertebrata</taxon>
        <taxon>Euteleostomi</taxon>
        <taxon>Actinopterygii</taxon>
        <taxon>Neopterygii</taxon>
        <taxon>Teleostei</taxon>
        <taxon>Anguilliformes</taxon>
        <taxon>Anguillidae</taxon>
        <taxon>Anguilla</taxon>
    </lineage>
</organism>
<proteinExistence type="predicted"/>
<dbReference type="AlphaFoldDB" id="A0A0E9QNT0"/>
<evidence type="ECO:0000256" key="1">
    <source>
        <dbReference type="SAM" id="MobiDB-lite"/>
    </source>
</evidence>